<dbReference type="GO" id="GO:0016020">
    <property type="term" value="C:membrane"/>
    <property type="evidence" value="ECO:0007669"/>
    <property type="project" value="UniProtKB-SubCell"/>
</dbReference>
<proteinExistence type="inferred from homology"/>
<dbReference type="EMBL" id="JANCYW010000009">
    <property type="protein sequence ID" value="KAK4536622.1"/>
    <property type="molecule type" value="Genomic_DNA"/>
</dbReference>
<evidence type="ECO:0008006" key="12">
    <source>
        <dbReference type="Google" id="ProtNLM"/>
    </source>
</evidence>
<feature type="repeat" description="Solcar" evidence="8">
    <location>
        <begin position="8"/>
        <end position="102"/>
    </location>
</feature>
<evidence type="ECO:0000256" key="9">
    <source>
        <dbReference type="RuleBase" id="RU000488"/>
    </source>
</evidence>
<name>A0AAV9IWD4_CYACA</name>
<keyword evidence="6" id="KW-1133">Transmembrane helix</keyword>
<comment type="subcellular location">
    <subcellularLocation>
        <location evidence="1">Membrane</location>
        <topology evidence="1">Multi-pass membrane protein</topology>
    </subcellularLocation>
</comment>
<dbReference type="Pfam" id="PF00153">
    <property type="entry name" value="Mito_carr"/>
    <property type="match status" value="3"/>
</dbReference>
<dbReference type="PROSITE" id="PS50920">
    <property type="entry name" value="SOLCAR"/>
    <property type="match status" value="3"/>
</dbReference>
<reference evidence="10 11" key="1">
    <citation type="submission" date="2022-07" db="EMBL/GenBank/DDBJ databases">
        <title>Genome-wide signatures of adaptation to extreme environments.</title>
        <authorList>
            <person name="Cho C.H."/>
            <person name="Yoon H.S."/>
        </authorList>
    </citation>
    <scope>NUCLEOTIDE SEQUENCE [LARGE SCALE GENOMIC DNA]</scope>
    <source>
        <strain evidence="10 11">DBV 063 E5</strain>
    </source>
</reference>
<dbReference type="InterPro" id="IPR018108">
    <property type="entry name" value="MCP_transmembrane"/>
</dbReference>
<feature type="repeat" description="Solcar" evidence="8">
    <location>
        <begin position="208"/>
        <end position="289"/>
    </location>
</feature>
<keyword evidence="3 9" id="KW-0813">Transport</keyword>
<evidence type="ECO:0000256" key="7">
    <source>
        <dbReference type="ARBA" id="ARBA00023136"/>
    </source>
</evidence>
<dbReference type="InterPro" id="IPR023395">
    <property type="entry name" value="MCP_dom_sf"/>
</dbReference>
<dbReference type="InterPro" id="IPR002067">
    <property type="entry name" value="MCP"/>
</dbReference>
<dbReference type="Proteomes" id="UP001301350">
    <property type="component" value="Unassembled WGS sequence"/>
</dbReference>
<evidence type="ECO:0000256" key="2">
    <source>
        <dbReference type="ARBA" id="ARBA00006375"/>
    </source>
</evidence>
<organism evidence="10 11">
    <name type="scientific">Cyanidium caldarium</name>
    <name type="common">Red alga</name>
    <dbReference type="NCBI Taxonomy" id="2771"/>
    <lineage>
        <taxon>Eukaryota</taxon>
        <taxon>Rhodophyta</taxon>
        <taxon>Bangiophyceae</taxon>
        <taxon>Cyanidiales</taxon>
        <taxon>Cyanidiaceae</taxon>
        <taxon>Cyanidium</taxon>
    </lineage>
</organism>
<dbReference type="PANTHER" id="PTHR45667">
    <property type="entry name" value="S-ADENOSYLMETHIONINE MITOCHONDRIAL CARRIER PROTEIN"/>
    <property type="match status" value="1"/>
</dbReference>
<keyword evidence="11" id="KW-1185">Reference proteome</keyword>
<evidence type="ECO:0000256" key="4">
    <source>
        <dbReference type="ARBA" id="ARBA00022692"/>
    </source>
</evidence>
<evidence type="ECO:0000256" key="5">
    <source>
        <dbReference type="ARBA" id="ARBA00022737"/>
    </source>
</evidence>
<comment type="caution">
    <text evidence="10">The sequence shown here is derived from an EMBL/GenBank/DDBJ whole genome shotgun (WGS) entry which is preliminary data.</text>
</comment>
<sequence>MITFSDGLSLPEHLVAGGLATATAVTVMHPLDTVKIFMQRASQLAAAPTSSALARHTMPTAAQAIITDRGVMGLYSGLNANLAGQVPSGAVKFAMYETLKQFLVQPHVPAQYRSLAEVASAAVAFLSCSVLLVPGEVVKSRLQAGVYRTFQEGLLRILREEGVRGLYTGYLATVIRDVPYTMLEFGLYEQLKRACRWTISREQLHAQEEWAMGGVAGGMTGWLTTPLDVIKTKLMTASRSQYRGIPAVARDVLERDGITGLFTGGLARVLWLVPFTAVFFGTHEILKRKLLQLKYELEPSANVSRMPMDRRRARREAEPVPQLGVGRGRAARWSVWADQRAICDRRPRLA</sequence>
<feature type="repeat" description="Solcar" evidence="8">
    <location>
        <begin position="112"/>
        <end position="194"/>
    </location>
</feature>
<dbReference type="Gene3D" id="1.50.40.10">
    <property type="entry name" value="Mitochondrial carrier domain"/>
    <property type="match status" value="2"/>
</dbReference>
<dbReference type="GO" id="GO:0055085">
    <property type="term" value="P:transmembrane transport"/>
    <property type="evidence" value="ECO:0007669"/>
    <property type="project" value="InterPro"/>
</dbReference>
<dbReference type="AlphaFoldDB" id="A0AAV9IWD4"/>
<accession>A0AAV9IWD4</accession>
<evidence type="ECO:0000256" key="8">
    <source>
        <dbReference type="PROSITE-ProRule" id="PRU00282"/>
    </source>
</evidence>
<keyword evidence="7 8" id="KW-0472">Membrane</keyword>
<evidence type="ECO:0000256" key="1">
    <source>
        <dbReference type="ARBA" id="ARBA00004141"/>
    </source>
</evidence>
<protein>
    <recommendedName>
        <fullName evidence="12">Mitochondrial carrier protein</fullName>
    </recommendedName>
</protein>
<keyword evidence="4 8" id="KW-0812">Transmembrane</keyword>
<dbReference type="PRINTS" id="PR00926">
    <property type="entry name" value="MITOCARRIER"/>
</dbReference>
<evidence type="ECO:0000313" key="10">
    <source>
        <dbReference type="EMBL" id="KAK4536622.1"/>
    </source>
</evidence>
<evidence type="ECO:0000313" key="11">
    <source>
        <dbReference type="Proteomes" id="UP001301350"/>
    </source>
</evidence>
<evidence type="ECO:0000256" key="6">
    <source>
        <dbReference type="ARBA" id="ARBA00022989"/>
    </source>
</evidence>
<dbReference type="SUPFAM" id="SSF103506">
    <property type="entry name" value="Mitochondrial carrier"/>
    <property type="match status" value="1"/>
</dbReference>
<gene>
    <name evidence="10" type="ORF">CDCA_CDCA09G2647</name>
</gene>
<comment type="similarity">
    <text evidence="2 9">Belongs to the mitochondrial carrier (TC 2.A.29) family.</text>
</comment>
<keyword evidence="5" id="KW-0677">Repeat</keyword>
<evidence type="ECO:0000256" key="3">
    <source>
        <dbReference type="ARBA" id="ARBA00022448"/>
    </source>
</evidence>